<keyword evidence="9 10" id="KW-0170">Cobalt</keyword>
<dbReference type="EMBL" id="AAWL01000047">
    <property type="protein sequence ID" value="EAX46309.1"/>
    <property type="molecule type" value="Genomic_DNA"/>
</dbReference>
<comment type="function">
    <text evidence="10">Part of the energy-coupling factor (ECF) transporter complex CbiMNOQ involved in cobalt import.</text>
</comment>
<dbReference type="GO" id="GO:0009236">
    <property type="term" value="P:cobalamin biosynthetic process"/>
    <property type="evidence" value="ECO:0007669"/>
    <property type="project" value="UniProtKB-UniRule"/>
</dbReference>
<keyword evidence="6 10" id="KW-1133">Transmembrane helix</keyword>
<comment type="pathway">
    <text evidence="10">Cofactor biosynthesis; adenosylcobalamin biosynthesis.</text>
</comment>
<evidence type="ECO:0000256" key="8">
    <source>
        <dbReference type="ARBA" id="ARBA00023136"/>
    </source>
</evidence>
<dbReference type="InterPro" id="IPR003705">
    <property type="entry name" value="CbiN"/>
</dbReference>
<evidence type="ECO:0000256" key="9">
    <source>
        <dbReference type="ARBA" id="ARBA00023285"/>
    </source>
</evidence>
<evidence type="ECO:0000256" key="10">
    <source>
        <dbReference type="HAMAP-Rule" id="MF_00330"/>
    </source>
</evidence>
<evidence type="ECO:0000313" key="12">
    <source>
        <dbReference type="Proteomes" id="UP000005139"/>
    </source>
</evidence>
<evidence type="ECO:0000256" key="7">
    <source>
        <dbReference type="ARBA" id="ARBA00023065"/>
    </source>
</evidence>
<protein>
    <recommendedName>
        <fullName evidence="10">Cobalt transport protein CbiN</fullName>
    </recommendedName>
    <alternativeName>
        <fullName evidence="10">Energy-coupling factor transporter probable substrate-capture protein CbiN</fullName>
        <shortName evidence="10">ECF transporter S component CbiN</shortName>
    </alternativeName>
</protein>
<evidence type="ECO:0000256" key="5">
    <source>
        <dbReference type="ARBA" id="ARBA00022692"/>
    </source>
</evidence>
<dbReference type="AlphaFoldDB" id="A1HUI6"/>
<dbReference type="UniPathway" id="UPA00148"/>
<comment type="similarity">
    <text evidence="10">Belongs to the CbiN family.</text>
</comment>
<keyword evidence="7 10" id="KW-0406">Ion transport</keyword>
<dbReference type="RefSeq" id="WP_007290689.1">
    <property type="nucleotide sequence ID" value="NZ_AAWL01000047.1"/>
</dbReference>
<evidence type="ECO:0000256" key="4">
    <source>
        <dbReference type="ARBA" id="ARBA00022573"/>
    </source>
</evidence>
<comment type="subcellular location">
    <subcellularLocation>
        <location evidence="10">Cell membrane</location>
        <topology evidence="10">Multi-pass membrane protein</topology>
    </subcellularLocation>
</comment>
<dbReference type="Pfam" id="PF02553">
    <property type="entry name" value="CbiN"/>
    <property type="match status" value="1"/>
</dbReference>
<dbReference type="HAMAP" id="MF_00330">
    <property type="entry name" value="CbiN"/>
    <property type="match status" value="1"/>
</dbReference>
<dbReference type="GO" id="GO:0015087">
    <property type="term" value="F:cobalt ion transmembrane transporter activity"/>
    <property type="evidence" value="ECO:0007669"/>
    <property type="project" value="UniProtKB-UniRule"/>
</dbReference>
<reference evidence="11 12" key="2">
    <citation type="submission" date="2007-01" db="EMBL/GenBank/DDBJ databases">
        <title>Sequencing of the draft genome and assembly of Thermosinus carboxydivorans Nor1.</title>
        <authorList>
            <consortium name="US DOE Joint Genome Institute (JGI-PGF)"/>
            <person name="Copeland A."/>
            <person name="Lucas S."/>
            <person name="Lapidus A."/>
            <person name="Barry K."/>
            <person name="Glavina del Rio T."/>
            <person name="Dalin E."/>
            <person name="Tice H."/>
            <person name="Bruce D."/>
            <person name="Pitluck S."/>
            <person name="Richardson P."/>
        </authorList>
    </citation>
    <scope>NUCLEOTIDE SEQUENCE [LARGE SCALE GENOMIC DNA]</scope>
    <source>
        <strain evidence="11 12">Nor1</strain>
    </source>
</reference>
<comment type="caution">
    <text evidence="10">Lacks conserved residue(s) required for the propagation of feature annotation.</text>
</comment>
<evidence type="ECO:0000313" key="11">
    <source>
        <dbReference type="EMBL" id="EAX46309.1"/>
    </source>
</evidence>
<dbReference type="NCBIfam" id="NF002780">
    <property type="entry name" value="PRK02898.1"/>
    <property type="match status" value="1"/>
</dbReference>
<comment type="subunit">
    <text evidence="10">Forms an energy-coupling factor (ECF) transporter complex composed of an ATP-binding protein (A component, CbiO), a transmembrane protein (T component, CbiQ) and 2 possible substrate-capture proteins (S components, CbiM and CbiN) of unknown stoichimetry.</text>
</comment>
<gene>
    <name evidence="10" type="primary">cbiN</name>
    <name evidence="11" type="ORF">TcarDRAFT_2745</name>
</gene>
<dbReference type="PANTHER" id="PTHR38662">
    <property type="entry name" value="COBALT TRANSPORT PROTEIN CBIN"/>
    <property type="match status" value="1"/>
</dbReference>
<accession>A1HUI6</accession>
<evidence type="ECO:0000256" key="6">
    <source>
        <dbReference type="ARBA" id="ARBA00022989"/>
    </source>
</evidence>
<dbReference type="PANTHER" id="PTHR38662:SF1">
    <property type="entry name" value="COBALT TRANSPORT PROTEIN CBIN"/>
    <property type="match status" value="1"/>
</dbReference>
<proteinExistence type="inferred from homology"/>
<dbReference type="eggNOG" id="COG1930">
    <property type="taxonomic scope" value="Bacteria"/>
</dbReference>
<keyword evidence="3 10" id="KW-1003">Cell membrane</keyword>
<keyword evidence="4 10" id="KW-0169">Cobalamin biosynthesis</keyword>
<evidence type="ECO:0000256" key="2">
    <source>
        <dbReference type="ARBA" id="ARBA00022448"/>
    </source>
</evidence>
<keyword evidence="5 10" id="KW-0812">Transmembrane</keyword>
<dbReference type="GO" id="GO:0005886">
    <property type="term" value="C:plasma membrane"/>
    <property type="evidence" value="ECO:0007669"/>
    <property type="project" value="UniProtKB-SubCell"/>
</dbReference>
<dbReference type="Proteomes" id="UP000005139">
    <property type="component" value="Unassembled WGS sequence"/>
</dbReference>
<sequence length="95" mass="10564">MRTRQNAILVALAIILAVWPLVFQQNADFGGADDKVKDVIAGIRPDYQPWFTNLWEPPSAEVESFLFAVQAALGAGIIGYFFGYQRGKAGRKYEV</sequence>
<name>A1HUI6_9FIRM</name>
<feature type="transmembrane region" description="Helical" evidence="10">
    <location>
        <begin position="64"/>
        <end position="83"/>
    </location>
</feature>
<keyword evidence="12" id="KW-1185">Reference proteome</keyword>
<comment type="caution">
    <text evidence="11">The sequence shown here is derived from an EMBL/GenBank/DDBJ whole genome shotgun (WGS) entry which is preliminary data.</text>
</comment>
<evidence type="ECO:0000256" key="1">
    <source>
        <dbReference type="ARBA" id="ARBA00022426"/>
    </source>
</evidence>
<keyword evidence="8 10" id="KW-0472">Membrane</keyword>
<keyword evidence="2 10" id="KW-0813">Transport</keyword>
<organism evidence="11 12">
    <name type="scientific">Thermosinus carboxydivorans Nor1</name>
    <dbReference type="NCBI Taxonomy" id="401526"/>
    <lineage>
        <taxon>Bacteria</taxon>
        <taxon>Bacillati</taxon>
        <taxon>Bacillota</taxon>
        <taxon>Negativicutes</taxon>
        <taxon>Selenomonadales</taxon>
        <taxon>Sporomusaceae</taxon>
        <taxon>Thermosinus</taxon>
    </lineage>
</organism>
<reference evidence="11 12" key="1">
    <citation type="submission" date="2007-01" db="EMBL/GenBank/DDBJ databases">
        <title>Annotation of the draft genome assembly of Thermosinus carboxydivorans Nor1.</title>
        <authorList>
            <consortium name="US DOE Joint Genome Institute (JGI-ORNL)"/>
            <person name="Larimer F."/>
            <person name="Land M."/>
            <person name="Hauser L."/>
        </authorList>
    </citation>
    <scope>NUCLEOTIDE SEQUENCE [LARGE SCALE GENOMIC DNA]</scope>
    <source>
        <strain evidence="11 12">Nor1</strain>
    </source>
</reference>
<keyword evidence="1 10" id="KW-0171">Cobalt transport</keyword>
<evidence type="ECO:0000256" key="3">
    <source>
        <dbReference type="ARBA" id="ARBA00022475"/>
    </source>
</evidence>